<gene>
    <name evidence="2" type="ordered locus">Acid_2263</name>
</gene>
<dbReference type="PANTHER" id="PTHR33495">
    <property type="entry name" value="ANTI-SIGMA FACTOR ANTAGONIST TM_1081-RELATED-RELATED"/>
    <property type="match status" value="1"/>
</dbReference>
<sequence length="122" mass="13700">MADNQLQMAFVDGSRPAEKVMVLEGVLNAETAFRFRDAVRGYEPATLVIDMSRVRYLDSSGLGVLIGMYASFERSCRRLLLAGLNDRIWDLFRICKIEDVFTRYATVAEAEQTVPMAAKSVL</sequence>
<evidence type="ECO:0000259" key="1">
    <source>
        <dbReference type="PROSITE" id="PS50801"/>
    </source>
</evidence>
<dbReference type="SUPFAM" id="SSF52091">
    <property type="entry name" value="SpoIIaa-like"/>
    <property type="match status" value="1"/>
</dbReference>
<accession>Q025R6</accession>
<dbReference type="STRING" id="234267.Acid_2263"/>
<evidence type="ECO:0000313" key="2">
    <source>
        <dbReference type="EMBL" id="ABJ83253.1"/>
    </source>
</evidence>
<organism evidence="2">
    <name type="scientific">Solibacter usitatus (strain Ellin6076)</name>
    <dbReference type="NCBI Taxonomy" id="234267"/>
    <lineage>
        <taxon>Bacteria</taxon>
        <taxon>Pseudomonadati</taxon>
        <taxon>Acidobacteriota</taxon>
        <taxon>Terriglobia</taxon>
        <taxon>Bryobacterales</taxon>
        <taxon>Solibacteraceae</taxon>
        <taxon>Candidatus Solibacter</taxon>
    </lineage>
</organism>
<proteinExistence type="predicted"/>
<dbReference type="PROSITE" id="PS50801">
    <property type="entry name" value="STAS"/>
    <property type="match status" value="1"/>
</dbReference>
<dbReference type="eggNOG" id="COG1366">
    <property type="taxonomic scope" value="Bacteria"/>
</dbReference>
<feature type="domain" description="STAS" evidence="1">
    <location>
        <begin position="20"/>
        <end position="114"/>
    </location>
</feature>
<dbReference type="InterPro" id="IPR036513">
    <property type="entry name" value="STAS_dom_sf"/>
</dbReference>
<dbReference type="InParanoid" id="Q025R6"/>
<dbReference type="OrthoDB" id="129620at2"/>
<reference evidence="2" key="1">
    <citation type="submission" date="2006-10" db="EMBL/GenBank/DDBJ databases">
        <title>Complete sequence of Solibacter usitatus Ellin6076.</title>
        <authorList>
            <consortium name="US DOE Joint Genome Institute"/>
            <person name="Copeland A."/>
            <person name="Lucas S."/>
            <person name="Lapidus A."/>
            <person name="Barry K."/>
            <person name="Detter J.C."/>
            <person name="Glavina del Rio T."/>
            <person name="Hammon N."/>
            <person name="Israni S."/>
            <person name="Dalin E."/>
            <person name="Tice H."/>
            <person name="Pitluck S."/>
            <person name="Thompson L.S."/>
            <person name="Brettin T."/>
            <person name="Bruce D."/>
            <person name="Han C."/>
            <person name="Tapia R."/>
            <person name="Gilna P."/>
            <person name="Schmutz J."/>
            <person name="Larimer F."/>
            <person name="Land M."/>
            <person name="Hauser L."/>
            <person name="Kyrpides N."/>
            <person name="Mikhailova N."/>
            <person name="Janssen P.H."/>
            <person name="Kuske C.R."/>
            <person name="Richardson P."/>
        </authorList>
    </citation>
    <scope>NUCLEOTIDE SEQUENCE</scope>
    <source>
        <strain evidence="2">Ellin6076</strain>
    </source>
</reference>
<dbReference type="AlphaFoldDB" id="Q025R6"/>
<dbReference type="Pfam" id="PF01740">
    <property type="entry name" value="STAS"/>
    <property type="match status" value="1"/>
</dbReference>
<dbReference type="InterPro" id="IPR002645">
    <property type="entry name" value="STAS_dom"/>
</dbReference>
<name>Q025R6_SOLUE</name>
<protein>
    <submittedName>
        <fullName evidence="2">Anti-sigma-factor antagonist</fullName>
    </submittedName>
</protein>
<dbReference type="EMBL" id="CP000473">
    <property type="protein sequence ID" value="ABJ83253.1"/>
    <property type="molecule type" value="Genomic_DNA"/>
</dbReference>
<dbReference type="CDD" id="cd07043">
    <property type="entry name" value="STAS_anti-anti-sigma_factors"/>
    <property type="match status" value="1"/>
</dbReference>
<dbReference type="KEGG" id="sus:Acid_2263"/>
<dbReference type="GO" id="GO:0043856">
    <property type="term" value="F:anti-sigma factor antagonist activity"/>
    <property type="evidence" value="ECO:0007669"/>
    <property type="project" value="TreeGrafter"/>
</dbReference>
<dbReference type="Gene3D" id="3.30.750.24">
    <property type="entry name" value="STAS domain"/>
    <property type="match status" value="1"/>
</dbReference>
<dbReference type="HOGENOM" id="CLU_2025213_0_0_0"/>